<evidence type="ECO:0000256" key="1">
    <source>
        <dbReference type="SAM" id="Phobius"/>
    </source>
</evidence>
<sequence length="187" mass="19982">MNRPARLNRVLLAILGLLLLAAGLLPIAIRSGWLPVLGPDRPLVPGTALPPTWVLYAAAVAGLVVALAGLRWLAAQLTRRPRARIWRFDTDPATGSTELSSSAAAKPFVEEVRSYQGVHDATAVLLGNRAGPALEIVVSVEHDGDPADIRTRIRTEGVPRLRQALDLDSLPARVELRFTAATGARVS</sequence>
<organism evidence="2 3">
    <name type="scientific">Amycolatopsis iheyensis</name>
    <dbReference type="NCBI Taxonomy" id="2945988"/>
    <lineage>
        <taxon>Bacteria</taxon>
        <taxon>Bacillati</taxon>
        <taxon>Actinomycetota</taxon>
        <taxon>Actinomycetes</taxon>
        <taxon>Pseudonocardiales</taxon>
        <taxon>Pseudonocardiaceae</taxon>
        <taxon>Amycolatopsis</taxon>
    </lineage>
</organism>
<dbReference type="AlphaFoldDB" id="A0A9X2SHV9"/>
<proteinExistence type="predicted"/>
<protein>
    <submittedName>
        <fullName evidence="2">Alkaline shock response membrane anchor protein AmaP</fullName>
    </submittedName>
</protein>
<keyword evidence="1" id="KW-1133">Transmembrane helix</keyword>
<keyword evidence="3" id="KW-1185">Reference proteome</keyword>
<name>A0A9X2SHV9_9PSEU</name>
<dbReference type="Proteomes" id="UP001144096">
    <property type="component" value="Unassembled WGS sequence"/>
</dbReference>
<reference evidence="2" key="1">
    <citation type="submission" date="2022-06" db="EMBL/GenBank/DDBJ databases">
        <title>Amycolatopsis iheyaensis sp. nov., a new species of the genus Amycolatopsis isolated from soil in Iheya island, Japan.</title>
        <authorList>
            <person name="Ngamcharungchit C."/>
            <person name="Kanto H."/>
            <person name="Take A."/>
            <person name="Intra B."/>
            <person name="Matsumoto A."/>
            <person name="Panbangred W."/>
            <person name="Inahashi Y."/>
        </authorList>
    </citation>
    <scope>NUCLEOTIDE SEQUENCE</scope>
    <source>
        <strain evidence="2">OK19-0408</strain>
    </source>
</reference>
<gene>
    <name evidence="2" type="ORF">M8542_08215</name>
</gene>
<dbReference type="RefSeq" id="WP_257919423.1">
    <property type="nucleotide sequence ID" value="NZ_JAMXQV010000003.1"/>
</dbReference>
<evidence type="ECO:0000313" key="2">
    <source>
        <dbReference type="EMBL" id="MCR6482799.1"/>
    </source>
</evidence>
<comment type="caution">
    <text evidence="2">The sequence shown here is derived from an EMBL/GenBank/DDBJ whole genome shotgun (WGS) entry which is preliminary data.</text>
</comment>
<evidence type="ECO:0000313" key="3">
    <source>
        <dbReference type="Proteomes" id="UP001144096"/>
    </source>
</evidence>
<keyword evidence="1" id="KW-0812">Transmembrane</keyword>
<feature type="transmembrane region" description="Helical" evidence="1">
    <location>
        <begin position="54"/>
        <end position="74"/>
    </location>
</feature>
<keyword evidence="1" id="KW-0472">Membrane</keyword>
<accession>A0A9X2SHV9</accession>
<dbReference type="EMBL" id="JAMXQV010000003">
    <property type="protein sequence ID" value="MCR6482799.1"/>
    <property type="molecule type" value="Genomic_DNA"/>
</dbReference>